<dbReference type="Pfam" id="PF22606">
    <property type="entry name" value="Cdc6-ORC-like_ATPase_lid"/>
    <property type="match status" value="1"/>
</dbReference>
<evidence type="ECO:0000259" key="13">
    <source>
        <dbReference type="SMART" id="SM00382"/>
    </source>
</evidence>
<feature type="region of interest" description="Disordered" evidence="12">
    <location>
        <begin position="642"/>
        <end position="691"/>
    </location>
</feature>
<comment type="similarity">
    <text evidence="2 11">Belongs to the ORC1 family.</text>
</comment>
<accession>W7A0N7</accession>
<evidence type="ECO:0000313" key="14">
    <source>
        <dbReference type="EMBL" id="EUD65155.1"/>
    </source>
</evidence>
<dbReference type="GO" id="GO:0046872">
    <property type="term" value="F:metal ion binding"/>
    <property type="evidence" value="ECO:0007669"/>
    <property type="project" value="UniProtKB-KW"/>
</dbReference>
<dbReference type="AlphaFoldDB" id="W7A0N7"/>
<evidence type="ECO:0000256" key="11">
    <source>
        <dbReference type="RuleBase" id="RU365058"/>
    </source>
</evidence>
<dbReference type="InterPro" id="IPR027417">
    <property type="entry name" value="P-loop_NTPase"/>
</dbReference>
<evidence type="ECO:0000256" key="9">
    <source>
        <dbReference type="ARBA" id="ARBA00023125"/>
    </source>
</evidence>
<feature type="compositionally biased region" description="Basic and acidic residues" evidence="12">
    <location>
        <begin position="379"/>
        <end position="398"/>
    </location>
</feature>
<feature type="compositionally biased region" description="Polar residues" evidence="12">
    <location>
        <begin position="677"/>
        <end position="690"/>
    </location>
</feature>
<dbReference type="RefSeq" id="XP_008818246.1">
    <property type="nucleotide sequence ID" value="XM_008820024.1"/>
</dbReference>
<dbReference type="InterPro" id="IPR043151">
    <property type="entry name" value="BAH_sf"/>
</dbReference>
<protein>
    <recommendedName>
        <fullName evidence="3 11">Origin recognition complex subunit 1</fullName>
    </recommendedName>
</protein>
<keyword evidence="6 11" id="KW-0547">Nucleotide-binding</keyword>
<keyword evidence="8" id="KW-0460">Magnesium</keyword>
<keyword evidence="7 11" id="KW-0067">ATP-binding</keyword>
<dbReference type="PANTHER" id="PTHR10763">
    <property type="entry name" value="CELL DIVISION CONTROL PROTEIN 6-RELATED"/>
    <property type="match status" value="1"/>
</dbReference>
<evidence type="ECO:0000313" key="15">
    <source>
        <dbReference type="Proteomes" id="UP000030640"/>
    </source>
</evidence>
<evidence type="ECO:0000256" key="12">
    <source>
        <dbReference type="SAM" id="MobiDB-lite"/>
    </source>
</evidence>
<keyword evidence="4 11" id="KW-0235">DNA replication</keyword>
<dbReference type="InterPro" id="IPR054425">
    <property type="entry name" value="Cdc6_ORC1-like_ATPase_lid"/>
</dbReference>
<evidence type="ECO:0000256" key="4">
    <source>
        <dbReference type="ARBA" id="ARBA00022705"/>
    </source>
</evidence>
<feature type="compositionally biased region" description="Basic and acidic residues" evidence="12">
    <location>
        <begin position="246"/>
        <end position="264"/>
    </location>
</feature>
<feature type="region of interest" description="Disordered" evidence="12">
    <location>
        <begin position="94"/>
        <end position="270"/>
    </location>
</feature>
<comment type="subunit">
    <text evidence="11">ORC is composed of six subunits.</text>
</comment>
<evidence type="ECO:0000256" key="2">
    <source>
        <dbReference type="ARBA" id="ARBA00008398"/>
    </source>
</evidence>
<dbReference type="GO" id="GO:0016887">
    <property type="term" value="F:ATP hydrolysis activity"/>
    <property type="evidence" value="ECO:0007669"/>
    <property type="project" value="InterPro"/>
</dbReference>
<feature type="region of interest" description="Disordered" evidence="12">
    <location>
        <begin position="452"/>
        <end position="473"/>
    </location>
</feature>
<evidence type="ECO:0000256" key="8">
    <source>
        <dbReference type="ARBA" id="ARBA00022842"/>
    </source>
</evidence>
<dbReference type="InterPro" id="IPR003959">
    <property type="entry name" value="ATPase_AAA_core"/>
</dbReference>
<dbReference type="Gene3D" id="3.40.50.300">
    <property type="entry name" value="P-loop containing nucleotide triphosphate hydrolases"/>
    <property type="match status" value="1"/>
</dbReference>
<dbReference type="FunFam" id="3.40.50.300:FF:001186">
    <property type="entry name" value="Origin recognition complex subunit 1"/>
    <property type="match status" value="1"/>
</dbReference>
<organism evidence="14 15">
    <name type="scientific">Plasmodium inui San Antonio 1</name>
    <dbReference type="NCBI Taxonomy" id="1237626"/>
    <lineage>
        <taxon>Eukaryota</taxon>
        <taxon>Sar</taxon>
        <taxon>Alveolata</taxon>
        <taxon>Apicomplexa</taxon>
        <taxon>Aconoidasida</taxon>
        <taxon>Haemosporida</taxon>
        <taxon>Plasmodiidae</taxon>
        <taxon>Plasmodium</taxon>
        <taxon>Plasmodium (Plasmodium)</taxon>
    </lineage>
</organism>
<dbReference type="EMBL" id="KI965482">
    <property type="protein sequence ID" value="EUD65155.1"/>
    <property type="molecule type" value="Genomic_DNA"/>
</dbReference>
<dbReference type="InterPro" id="IPR050311">
    <property type="entry name" value="ORC1/CDC6"/>
</dbReference>
<feature type="compositionally biased region" description="Low complexity" evidence="12">
    <location>
        <begin position="311"/>
        <end position="324"/>
    </location>
</feature>
<dbReference type="GO" id="GO:0006270">
    <property type="term" value="P:DNA replication initiation"/>
    <property type="evidence" value="ECO:0007669"/>
    <property type="project" value="TreeGrafter"/>
</dbReference>
<keyword evidence="5" id="KW-0479">Metal-binding</keyword>
<dbReference type="GO" id="GO:0003688">
    <property type="term" value="F:DNA replication origin binding"/>
    <property type="evidence" value="ECO:0007669"/>
    <property type="project" value="TreeGrafter"/>
</dbReference>
<evidence type="ECO:0000256" key="6">
    <source>
        <dbReference type="ARBA" id="ARBA00022741"/>
    </source>
</evidence>
<feature type="compositionally biased region" description="Low complexity" evidence="12">
    <location>
        <begin position="124"/>
        <end position="147"/>
    </location>
</feature>
<feature type="region of interest" description="Disordered" evidence="12">
    <location>
        <begin position="1"/>
        <end position="25"/>
    </location>
</feature>
<feature type="compositionally biased region" description="Low complexity" evidence="12">
    <location>
        <begin position="350"/>
        <end position="359"/>
    </location>
</feature>
<evidence type="ECO:0000256" key="3">
    <source>
        <dbReference type="ARBA" id="ARBA00019081"/>
    </source>
</evidence>
<name>W7A0N7_9APIC</name>
<reference evidence="14 15" key="1">
    <citation type="submission" date="2013-02" db="EMBL/GenBank/DDBJ databases">
        <title>The Genome Sequence of Plasmodium inui San Antonio 1.</title>
        <authorList>
            <consortium name="The Broad Institute Genome Sequencing Platform"/>
            <consortium name="The Broad Institute Genome Sequencing Center for Infectious Disease"/>
            <person name="Neafsey D."/>
            <person name="Cheeseman I."/>
            <person name="Volkman S."/>
            <person name="Adams J."/>
            <person name="Walker B."/>
            <person name="Young S.K."/>
            <person name="Zeng Q."/>
            <person name="Gargeya S."/>
            <person name="Fitzgerald M."/>
            <person name="Haas B."/>
            <person name="Abouelleil A."/>
            <person name="Alvarado L."/>
            <person name="Arachchi H.M."/>
            <person name="Berlin A.M."/>
            <person name="Chapman S.B."/>
            <person name="Dewar J."/>
            <person name="Goldberg J."/>
            <person name="Griggs A."/>
            <person name="Gujja S."/>
            <person name="Hansen M."/>
            <person name="Howarth C."/>
            <person name="Imamovic A."/>
            <person name="Larimer J."/>
            <person name="McCowan C."/>
            <person name="Murphy C."/>
            <person name="Neiman D."/>
            <person name="Pearson M."/>
            <person name="Priest M."/>
            <person name="Roberts A."/>
            <person name="Saif S."/>
            <person name="Shea T."/>
            <person name="Sisk P."/>
            <person name="Sykes S."/>
            <person name="Wortman J."/>
            <person name="Nusbaum C."/>
            <person name="Birren B."/>
        </authorList>
    </citation>
    <scope>NUCLEOTIDE SEQUENCE [LARGE SCALE GENOMIC DNA]</scope>
    <source>
        <strain evidence="14 15">San Antonio 1</strain>
    </source>
</reference>
<keyword evidence="15" id="KW-1185">Reference proteome</keyword>
<dbReference type="PANTHER" id="PTHR10763:SF23">
    <property type="entry name" value="ORIGIN RECOGNITION COMPLEX SUBUNIT 1"/>
    <property type="match status" value="1"/>
</dbReference>
<dbReference type="GeneID" id="20039715"/>
<feature type="compositionally biased region" description="Basic and acidic residues" evidence="12">
    <location>
        <begin position="300"/>
        <end position="310"/>
    </location>
</feature>
<proteinExistence type="inferred from homology"/>
<dbReference type="Proteomes" id="UP000030640">
    <property type="component" value="Unassembled WGS sequence"/>
</dbReference>
<dbReference type="CDD" id="cd00009">
    <property type="entry name" value="AAA"/>
    <property type="match status" value="1"/>
</dbReference>
<keyword evidence="10 11" id="KW-0539">Nucleus</keyword>
<dbReference type="GO" id="GO:0005664">
    <property type="term" value="C:nuclear origin of replication recognition complex"/>
    <property type="evidence" value="ECO:0007669"/>
    <property type="project" value="TreeGrafter"/>
</dbReference>
<comment type="subcellular location">
    <subcellularLocation>
        <location evidence="1 11">Nucleus</location>
    </subcellularLocation>
</comment>
<sequence>MTPKKKNHKIYETQKISQARENRESHHFRGVHNFQLNDNEILSPTKGGIKLDVNKLSMLSFPGTPRKEEQRKKQNRIPDYEQIQNNTQDFCTQLNQRSHKPKKTLNRVTTTGKTKNQKEKHSFDSSSSSFFSSPASSHSCVSDSGSSAHGPRGPHEPQGSHVFPSSDTSPRKAELSKSLSKQTRLIHIQNYDNMRRSPRNHSTSKSATEKDTYKKKDVEEGKANKRISEKDKVNNSYGDVRTLRSAMKEKSARNKADQKDEKKVISGTRSSVLLKRKSECLSKDSYVYRNLVKRAKTGVARRDGNGDNRKNGSNGSNEKSGSNASDDDDDSDSSGLGGRRPNTRRSSSAQKQTQTQKNNRPLRHAATINKRSSMLPMTEQKRRGPSEPREQHKEFTTEKVAKLTKEASIRLVEDNSCQYEDGVIYESLFINQVQYSIGDDVMLLCIGSGEGNTGKSGSRTHRKSRDKQRKSYQLSNDYQLRKGKISSFYQNKARNQVEAEVCLYFDQHDTTYIKELCEKQKSRRSKADFEVFLDEKTRDFYLLGNIEFKILDAKMILKKINVYNEKSLYQEDKTSKEGQDKFLCTHYLKDREERICDIQNSEHWDNLILGSSDLYYSFSNNKKSSKNKSLKIIIDKLKVNEPSGARSQSGNSKINPRSSTSINTRKTAGSKAKVTPNRENTPKHSGQKNPNVDIKNFIKQGQENYYVNLLGNITDPTDKAIRMMQLDVVPKYLPCREKEIKEVHGFLESGIKQSGSNQILYISGMPGTGKTATVYSVIQLLQHKTKQKLLPDFNVFEINGMNVVHPNAAYQVLYKQLFNKKPPNALNAFKMLDRLFNQNKKDSRNVSILIIDEIDYLITKTQKVLFTLFDWPTKVNSKLVLIAISNTMDLPERLIPRCRSRLAFGRLVFSPYKGDEIEKIIKERLENCKEIIDHTAIQLCARKVANVSGDIRKALQICRKAFENKRGHKIVPRDITEATNQLFDSPLTNAINYLPWPFKMFLTCVIVELRMLNDFIIPYKKVLNRYRVLVETSGKYIGMCSNSELFKIMLDKLVKMGILLIRPYIPLESLAKNKNKETLLGFNESSKKNAPEASKSTRTQISAEIDKESGDMGLELNVETQLIITALMKDAECSQKLNFY</sequence>
<evidence type="ECO:0000256" key="10">
    <source>
        <dbReference type="ARBA" id="ARBA00023242"/>
    </source>
</evidence>
<dbReference type="Pfam" id="PF00004">
    <property type="entry name" value="AAA"/>
    <property type="match status" value="1"/>
</dbReference>
<evidence type="ECO:0000256" key="5">
    <source>
        <dbReference type="ARBA" id="ARBA00022723"/>
    </source>
</evidence>
<feature type="domain" description="AAA+ ATPase" evidence="13">
    <location>
        <begin position="756"/>
        <end position="913"/>
    </location>
</feature>
<feature type="region of interest" description="Disordered" evidence="12">
    <location>
        <begin position="60"/>
        <end position="81"/>
    </location>
</feature>
<dbReference type="GO" id="GO:0005524">
    <property type="term" value="F:ATP binding"/>
    <property type="evidence" value="ECO:0007669"/>
    <property type="project" value="UniProtKB-KW"/>
</dbReference>
<dbReference type="GO" id="GO:0033314">
    <property type="term" value="P:mitotic DNA replication checkpoint signaling"/>
    <property type="evidence" value="ECO:0007669"/>
    <property type="project" value="TreeGrafter"/>
</dbReference>
<feature type="region of interest" description="Disordered" evidence="12">
    <location>
        <begin position="297"/>
        <end position="398"/>
    </location>
</feature>
<dbReference type="Gene3D" id="1.10.8.60">
    <property type="match status" value="1"/>
</dbReference>
<evidence type="ECO:0000256" key="7">
    <source>
        <dbReference type="ARBA" id="ARBA00022840"/>
    </source>
</evidence>
<feature type="compositionally biased region" description="Basic and acidic residues" evidence="12">
    <location>
        <begin position="65"/>
        <end position="79"/>
    </location>
</feature>
<dbReference type="SUPFAM" id="SSF52540">
    <property type="entry name" value="P-loop containing nucleoside triphosphate hydrolases"/>
    <property type="match status" value="1"/>
</dbReference>
<feature type="compositionally biased region" description="Basic and acidic residues" evidence="12">
    <location>
        <begin position="207"/>
        <end position="233"/>
    </location>
</feature>
<feature type="compositionally biased region" description="Basic residues" evidence="12">
    <location>
        <begin position="458"/>
        <end position="470"/>
    </location>
</feature>
<dbReference type="VEuPathDB" id="PlasmoDB:C922_04441"/>
<dbReference type="Gene3D" id="2.30.30.490">
    <property type="match status" value="1"/>
</dbReference>
<gene>
    <name evidence="14" type="ORF">C922_04441</name>
</gene>
<dbReference type="SMART" id="SM00382">
    <property type="entry name" value="AAA"/>
    <property type="match status" value="1"/>
</dbReference>
<dbReference type="InterPro" id="IPR003593">
    <property type="entry name" value="AAA+_ATPase"/>
</dbReference>
<comment type="function">
    <text evidence="11">Component of the origin recognition complex (ORC) that binds origins of replication. DNA-binding is ATP-dependent, however specific DNA sequences that define origins of replication have not been identified so far. ORC is required to assemble the pre-replication complex necessary to initiate DNA replication.</text>
</comment>
<evidence type="ECO:0000256" key="1">
    <source>
        <dbReference type="ARBA" id="ARBA00004123"/>
    </source>
</evidence>
<feature type="compositionally biased region" description="Polar residues" evidence="12">
    <location>
        <begin position="645"/>
        <end position="667"/>
    </location>
</feature>
<dbReference type="OrthoDB" id="1926878at2759"/>
<keyword evidence="9 11" id="KW-0238">DNA-binding</keyword>